<dbReference type="GO" id="GO:0006309">
    <property type="term" value="P:apoptotic DNA fragmentation"/>
    <property type="evidence" value="ECO:0007669"/>
    <property type="project" value="TreeGrafter"/>
</dbReference>
<organism evidence="27 28">
    <name type="scientific">Allacma fusca</name>
    <dbReference type="NCBI Taxonomy" id="39272"/>
    <lineage>
        <taxon>Eukaryota</taxon>
        <taxon>Metazoa</taxon>
        <taxon>Ecdysozoa</taxon>
        <taxon>Arthropoda</taxon>
        <taxon>Hexapoda</taxon>
        <taxon>Collembola</taxon>
        <taxon>Symphypleona</taxon>
        <taxon>Sminthuridae</taxon>
        <taxon>Allacma</taxon>
    </lineage>
</organism>
<dbReference type="GO" id="GO:0004386">
    <property type="term" value="F:helicase activity"/>
    <property type="evidence" value="ECO:0007669"/>
    <property type="project" value="UniProtKB-KW"/>
</dbReference>
<keyword evidence="15" id="KW-0067">ATP-binding</keyword>
<evidence type="ECO:0000256" key="16">
    <source>
        <dbReference type="ARBA" id="ARBA00022842"/>
    </source>
</evidence>
<evidence type="ECO:0000256" key="17">
    <source>
        <dbReference type="ARBA" id="ARBA00022884"/>
    </source>
</evidence>
<evidence type="ECO:0000256" key="4">
    <source>
        <dbReference type="ARBA" id="ARBA00004496"/>
    </source>
</evidence>
<evidence type="ECO:0000256" key="15">
    <source>
        <dbReference type="ARBA" id="ARBA00022840"/>
    </source>
</evidence>
<evidence type="ECO:0000256" key="20">
    <source>
        <dbReference type="ARBA" id="ARBA00035116"/>
    </source>
</evidence>
<evidence type="ECO:0000259" key="26">
    <source>
        <dbReference type="PROSITE" id="PS51327"/>
    </source>
</evidence>
<dbReference type="GO" id="GO:0005737">
    <property type="term" value="C:cytoplasm"/>
    <property type="evidence" value="ECO:0007669"/>
    <property type="project" value="UniProtKB-SubCell"/>
</dbReference>
<dbReference type="GO" id="GO:0030422">
    <property type="term" value="P:siRNA processing"/>
    <property type="evidence" value="ECO:0007669"/>
    <property type="project" value="InterPro"/>
</dbReference>
<keyword evidence="16" id="KW-0460">Magnesium</keyword>
<dbReference type="Pfam" id="PF20932">
    <property type="entry name" value="Dicer_dsRBD"/>
    <property type="match status" value="1"/>
</dbReference>
<evidence type="ECO:0000256" key="3">
    <source>
        <dbReference type="ARBA" id="ARBA00001946"/>
    </source>
</evidence>
<dbReference type="PROSITE" id="PS51327">
    <property type="entry name" value="DICER_DSRBF"/>
    <property type="match status" value="1"/>
</dbReference>
<dbReference type="SMART" id="SM00535">
    <property type="entry name" value="RIBOc"/>
    <property type="match status" value="2"/>
</dbReference>
<comment type="catalytic activity">
    <reaction evidence="1">
        <text>Endonucleolytic cleavage to 5'-phosphomonoester.</text>
        <dbReference type="EC" id="3.1.26.3"/>
    </reaction>
</comment>
<dbReference type="GO" id="GO:0005524">
    <property type="term" value="F:ATP binding"/>
    <property type="evidence" value="ECO:0007669"/>
    <property type="project" value="UniProtKB-KW"/>
</dbReference>
<protein>
    <recommendedName>
        <fullName evidence="5">ribonuclease III</fullName>
        <ecNumber evidence="5">3.1.26.3</ecNumber>
    </recommendedName>
</protein>
<feature type="region of interest" description="Disordered" evidence="22">
    <location>
        <begin position="70"/>
        <end position="98"/>
    </location>
</feature>
<dbReference type="Pfam" id="PF00271">
    <property type="entry name" value="Helicase_C"/>
    <property type="match status" value="1"/>
</dbReference>
<feature type="compositionally biased region" description="Polar residues" evidence="22">
    <location>
        <begin position="471"/>
        <end position="480"/>
    </location>
</feature>
<comment type="cofactor">
    <cofactor evidence="2">
        <name>Mn(2+)</name>
        <dbReference type="ChEBI" id="CHEBI:29035"/>
    </cofactor>
</comment>
<feature type="domain" description="Dicer dsRNA-binding fold" evidence="26">
    <location>
        <begin position="827"/>
        <end position="933"/>
    </location>
</feature>
<evidence type="ECO:0000256" key="13">
    <source>
        <dbReference type="ARBA" id="ARBA00022801"/>
    </source>
</evidence>
<evidence type="ECO:0000259" key="23">
    <source>
        <dbReference type="PROSITE" id="PS50142"/>
    </source>
</evidence>
<dbReference type="CDD" id="cd00593">
    <property type="entry name" value="RIBOc"/>
    <property type="match status" value="2"/>
</dbReference>
<dbReference type="PROSITE" id="PS51194">
    <property type="entry name" value="HELICASE_CTER"/>
    <property type="match status" value="1"/>
</dbReference>
<evidence type="ECO:0000313" key="27">
    <source>
        <dbReference type="EMBL" id="CAG7831733.1"/>
    </source>
</evidence>
<keyword evidence="28" id="KW-1185">Reference proteome</keyword>
<evidence type="ECO:0000256" key="21">
    <source>
        <dbReference type="PROSITE-ProRule" id="PRU00657"/>
    </source>
</evidence>
<evidence type="ECO:0000256" key="7">
    <source>
        <dbReference type="ARBA" id="ARBA00022553"/>
    </source>
</evidence>
<dbReference type="InterPro" id="IPR003100">
    <property type="entry name" value="PAZ_dom"/>
</dbReference>
<dbReference type="PROSITE" id="PS00517">
    <property type="entry name" value="RNASE_3_1"/>
    <property type="match status" value="1"/>
</dbReference>
<dbReference type="Pfam" id="PF03368">
    <property type="entry name" value="Dicer_dimer"/>
    <property type="match status" value="1"/>
</dbReference>
<keyword evidence="19" id="KW-0464">Manganese</keyword>
<dbReference type="CDD" id="cd10843">
    <property type="entry name" value="DSRM_DICER"/>
    <property type="match status" value="1"/>
</dbReference>
<dbReference type="InterPro" id="IPR000999">
    <property type="entry name" value="RNase_III_dom"/>
</dbReference>
<evidence type="ECO:0000256" key="1">
    <source>
        <dbReference type="ARBA" id="ARBA00000109"/>
    </source>
</evidence>
<feature type="region of interest" description="Disordered" evidence="22">
    <location>
        <begin position="1345"/>
        <end position="1403"/>
    </location>
</feature>
<dbReference type="GO" id="GO:0070578">
    <property type="term" value="C:RISC-loading complex"/>
    <property type="evidence" value="ECO:0007669"/>
    <property type="project" value="TreeGrafter"/>
</dbReference>
<dbReference type="EMBL" id="CAJVCH010561785">
    <property type="protein sequence ID" value="CAG7831733.1"/>
    <property type="molecule type" value="Genomic_DNA"/>
</dbReference>
<keyword evidence="11" id="KW-0547">Nucleotide-binding</keyword>
<accession>A0A8J2PIL2</accession>
<dbReference type="GO" id="GO:0031054">
    <property type="term" value="P:pre-miRNA processing"/>
    <property type="evidence" value="ECO:0007669"/>
    <property type="project" value="InterPro"/>
</dbReference>
<keyword evidence="10" id="KW-0677">Repeat</keyword>
<dbReference type="FunFam" id="3.30.160.20:FF:000015">
    <property type="entry name" value="endoribonuclease Dicer"/>
    <property type="match status" value="1"/>
</dbReference>
<evidence type="ECO:0000313" key="28">
    <source>
        <dbReference type="Proteomes" id="UP000708208"/>
    </source>
</evidence>
<evidence type="ECO:0000256" key="11">
    <source>
        <dbReference type="ARBA" id="ARBA00022741"/>
    </source>
</evidence>
<dbReference type="Proteomes" id="UP000708208">
    <property type="component" value="Unassembled WGS sequence"/>
</dbReference>
<dbReference type="FunFam" id="1.10.1520.10:FF:000005">
    <property type="entry name" value="Putative endoribonuclease dicer"/>
    <property type="match status" value="1"/>
</dbReference>
<dbReference type="GO" id="GO:0003723">
    <property type="term" value="F:RNA binding"/>
    <property type="evidence" value="ECO:0007669"/>
    <property type="project" value="UniProtKB-UniRule"/>
</dbReference>
<evidence type="ECO:0000256" key="14">
    <source>
        <dbReference type="ARBA" id="ARBA00022806"/>
    </source>
</evidence>
<dbReference type="InterPro" id="IPR048512">
    <property type="entry name" value="Dicer_platform"/>
</dbReference>
<evidence type="ECO:0000256" key="2">
    <source>
        <dbReference type="ARBA" id="ARBA00001936"/>
    </source>
</evidence>
<evidence type="ECO:0000256" key="5">
    <source>
        <dbReference type="ARBA" id="ARBA00012177"/>
    </source>
</evidence>
<dbReference type="FunFam" id="2.170.260.10:FF:000002">
    <property type="entry name" value="Putative Endoribonuclease Dicer"/>
    <property type="match status" value="1"/>
</dbReference>
<evidence type="ECO:0000256" key="10">
    <source>
        <dbReference type="ARBA" id="ARBA00022737"/>
    </source>
</evidence>
<keyword evidence="6" id="KW-0963">Cytoplasm</keyword>
<dbReference type="InterPro" id="IPR044441">
    <property type="entry name" value="DICER_DSRM"/>
</dbReference>
<dbReference type="Pfam" id="PF02170">
    <property type="entry name" value="PAZ"/>
    <property type="match status" value="1"/>
</dbReference>
<dbReference type="EC" id="3.1.26.3" evidence="5"/>
<reference evidence="27" key="1">
    <citation type="submission" date="2021-06" db="EMBL/GenBank/DDBJ databases">
        <authorList>
            <person name="Hodson N. C."/>
            <person name="Mongue J. A."/>
            <person name="Jaron S. K."/>
        </authorList>
    </citation>
    <scope>NUCLEOTIDE SEQUENCE</scope>
</reference>
<dbReference type="GO" id="GO:0005634">
    <property type="term" value="C:nucleus"/>
    <property type="evidence" value="ECO:0007669"/>
    <property type="project" value="TreeGrafter"/>
</dbReference>
<evidence type="ECO:0000256" key="9">
    <source>
        <dbReference type="ARBA" id="ARBA00022723"/>
    </source>
</evidence>
<feature type="domain" description="RNase III" evidence="23">
    <location>
        <begin position="1993"/>
        <end position="2150"/>
    </location>
</feature>
<keyword evidence="8" id="KW-0540">Nuclease</keyword>
<dbReference type="SMART" id="SM00949">
    <property type="entry name" value="PAZ"/>
    <property type="match status" value="1"/>
</dbReference>
<name>A0A8J2PIL2_9HEXA</name>
<dbReference type="GO" id="GO:0004525">
    <property type="term" value="F:ribonuclease III activity"/>
    <property type="evidence" value="ECO:0007669"/>
    <property type="project" value="UniProtKB-EC"/>
</dbReference>
<dbReference type="OrthoDB" id="2392202at2759"/>
<comment type="similarity">
    <text evidence="20">Belongs to the helicase family. Dicer subfamily.</text>
</comment>
<feature type="compositionally biased region" description="Basic residues" evidence="22">
    <location>
        <begin position="481"/>
        <end position="492"/>
    </location>
</feature>
<feature type="compositionally biased region" description="Basic and acidic residues" evidence="22">
    <location>
        <begin position="1345"/>
        <end position="1364"/>
    </location>
</feature>
<evidence type="ECO:0000256" key="12">
    <source>
        <dbReference type="ARBA" id="ARBA00022759"/>
    </source>
</evidence>
<feature type="compositionally biased region" description="Basic and acidic residues" evidence="22">
    <location>
        <begin position="539"/>
        <end position="554"/>
    </location>
</feature>
<feature type="domain" description="RNase III" evidence="23">
    <location>
        <begin position="1724"/>
        <end position="1913"/>
    </location>
</feature>
<dbReference type="InterPro" id="IPR001650">
    <property type="entry name" value="Helicase_C-like"/>
</dbReference>
<evidence type="ECO:0000256" key="8">
    <source>
        <dbReference type="ARBA" id="ARBA00022722"/>
    </source>
</evidence>
<dbReference type="PROSITE" id="PS50821">
    <property type="entry name" value="PAZ"/>
    <property type="match status" value="1"/>
</dbReference>
<dbReference type="GO" id="GO:0046872">
    <property type="term" value="F:metal ion binding"/>
    <property type="evidence" value="ECO:0007669"/>
    <property type="project" value="UniProtKB-KW"/>
</dbReference>
<dbReference type="Pfam" id="PF00636">
    <property type="entry name" value="Ribonuclease_3"/>
    <property type="match status" value="2"/>
</dbReference>
<evidence type="ECO:0000256" key="6">
    <source>
        <dbReference type="ARBA" id="ARBA00022490"/>
    </source>
</evidence>
<evidence type="ECO:0000256" key="18">
    <source>
        <dbReference type="ARBA" id="ARBA00023158"/>
    </source>
</evidence>
<evidence type="ECO:0000259" key="25">
    <source>
        <dbReference type="PROSITE" id="PS51194"/>
    </source>
</evidence>
<keyword evidence="9" id="KW-0479">Metal-binding</keyword>
<dbReference type="InterPro" id="IPR005034">
    <property type="entry name" value="Dicer_dimerisation"/>
</dbReference>
<dbReference type="PANTHER" id="PTHR14950">
    <property type="entry name" value="DICER-RELATED"/>
    <property type="match status" value="1"/>
</dbReference>
<feature type="region of interest" description="Disordered" evidence="22">
    <location>
        <begin position="454"/>
        <end position="499"/>
    </location>
</feature>
<feature type="region of interest" description="Disordered" evidence="22">
    <location>
        <begin position="539"/>
        <end position="570"/>
    </location>
</feature>
<evidence type="ECO:0000256" key="22">
    <source>
        <dbReference type="SAM" id="MobiDB-lite"/>
    </source>
</evidence>
<keyword evidence="18" id="KW-0943">RNA-mediated gene silencing</keyword>
<keyword evidence="14" id="KW-0347">Helicase</keyword>
<keyword evidence="13" id="KW-0378">Hydrolase</keyword>
<keyword evidence="7" id="KW-0597">Phosphoprotein</keyword>
<keyword evidence="12" id="KW-0255">Endonuclease</keyword>
<dbReference type="PROSITE" id="PS50142">
    <property type="entry name" value="RNASE_3_2"/>
    <property type="match status" value="2"/>
</dbReference>
<dbReference type="GO" id="GO:0004530">
    <property type="term" value="F:deoxyribonuclease I activity"/>
    <property type="evidence" value="ECO:0007669"/>
    <property type="project" value="TreeGrafter"/>
</dbReference>
<dbReference type="GO" id="GO:0016441">
    <property type="term" value="P:post-transcriptional gene silencing"/>
    <property type="evidence" value="ECO:0007669"/>
    <property type="project" value="UniProtKB-ARBA"/>
</dbReference>
<feature type="compositionally biased region" description="Basic and acidic residues" evidence="22">
    <location>
        <begin position="1372"/>
        <end position="1383"/>
    </location>
</feature>
<dbReference type="PANTHER" id="PTHR14950:SF37">
    <property type="entry name" value="ENDORIBONUCLEASE DICER"/>
    <property type="match status" value="1"/>
</dbReference>
<keyword evidence="17 21" id="KW-0694">RNA-binding</keyword>
<dbReference type="Pfam" id="PF20931">
    <property type="entry name" value="Dicer_platform"/>
    <property type="match status" value="1"/>
</dbReference>
<feature type="domain" description="Helicase C-terminal" evidence="25">
    <location>
        <begin position="634"/>
        <end position="804"/>
    </location>
</feature>
<proteinExistence type="inferred from homology"/>
<comment type="cofactor">
    <cofactor evidence="3">
        <name>Mg(2+)</name>
        <dbReference type="ChEBI" id="CHEBI:18420"/>
    </cofactor>
</comment>
<comment type="subcellular location">
    <subcellularLocation>
        <location evidence="4">Cytoplasm</location>
    </subcellularLocation>
</comment>
<feature type="domain" description="PAZ" evidence="24">
    <location>
        <begin position="1115"/>
        <end position="1265"/>
    </location>
</feature>
<gene>
    <name evidence="27" type="ORF">AFUS01_LOCUS41460</name>
</gene>
<sequence length="2248" mass="255945">MSFFNIDVHSEIFTPQEYAVEILEAAKNQDVVCCCLPSSSKQFVAFMIFKEFYYRSNGIAVFVQEDDPVPAEQEGGNEKGELTVEGQEQEEARLSDEKAGRKYRRTNIPFQNLSSIPVVVVDSESFSPEDVYKQLVSSSVVICSKKSFLRLLKFVPEDGAANSKLVRNLSLVVIDNVHQALNSTEDRRDLKEILGLIRRCNDTKQGKSAHLRTRIVSLTISLLQYYRNESYGFWRMEETFKNLEELCGARVDTSSNMTALLRYSVVPSERILPYDQMIARPEGMKLVERIQGIIAKCISFVSSHSYDPLAEFGYDPSCMPEKPVKVPDTDPDSGDEVDSLAEELKSIPDPRAEPLRMLRMLQGILEEFGPWCMDRALMLFAAKVEEFRVQTPYERHYLLFGLLFTTLNTIHILCQHTFAKYEPLQVIEIFCTPKLLSVLQILRRFDLSQPYEPRRKIIDPNNRDDNDDSFADSSTVNSVKSHMKQHHKKKRPVKETDKCKPKKLLKPKVKFSSEPLNQQAVIIPPPPATTLVDNETIKQVDSKSSLDVKDKEEAPQNGPTEDQATDDLPSLEIKDSSVVEVTTCNVETCKPASCSEVSNSISVKVEEVPKCNDAKISGPPQRSDRRHYKGRFSRRTRYIHKIDESTLCGVILLEDRFNAKLLYHFIQEVAESDPRLVGLRPVIALPLSNTYGEDTDDAEREYKRREDSLRRFRYREANLLIGTTLLEEGIELPKANLVIRFDEPKSFRSYLFSKGRAQAYDGEYYVFTMQADLSRCLKQLATFKLVEEMLLTHSIIPKPITTRFPSDVDKVWLTLFPRFKAATLLNAVAVVNRYCARLPSDTFTRLTPVWSMCVTNAADDEDDEKHYSESERRYSCTLRLPINSPVKWAIPGVPMPSEVLAKRAVALQTVVVLHSNGEIDDMLMPIGKEGVCQEPDLCTGVEQAEEEFGEFRPGSTKRRQYYDKQLAPELTSCLPQPTTPICLYWIKMLLTCPLPDEQNTRGRRLHPPEIASQCFGMILGNEIPTMPPFPIYTRCGEVQIQLVKVMTDPDVEISAEKLEKISAFHHYTFTSVLRLNKYLTLFDPGQAENAYYVVPLKGLRPGSSEETSPITGVDIDWDFINAIWKEKDSRRPSSLKDDERKEFSFDRERYVDAVVMPWYRSNDQPQYFYVAEICDNLTPRSQFPGCEFKTFEEYYQRKYSISIQDPTQPLLDVDHTSARLNFLTPRYVNRKGMALPTSSETTKKAKRENLEQKQILVPELCSIHPFSASLWRQAVSLPCILYRMNSLLLANNIRVTVASQIKGLGSLSLSPSFTWEPLSFGWTLSDVISSFAALKSEEEPKIIERASDVEKVDKEDKPAKKETQNETPEAEANVKKDSVGEDKEVPEEEPELTGFAKAAKEAPPPGITLAESLLLNDGLGGKSVNEILYEEMKKCRQPEMVIDTWSNDMAAAPDDVGSSDAEFNEDEDELFDPTVALPSNLTMISKNWTWGGKSRLFNHRVHRALYGSPTHWGEVWDQDAFVPAEDIEENLIDNENDNESVMSDMSGSTESFLDEDNNLKVQFINAHTAETLDKRKIDVSFDHRQEDEWILTEDMWWHSCDTDGNENDRTSGLCLNDNSAKENTDEFDREAEFKSNFETRVEGKVDHIRSMICSNVSHIPPRHHNKQPTTAEPIEAANPHYDTLVKVLTPLCPPQIYPQSDTYKSDGQEDGYTNNSNKDEATFSFDFQPKLGNHVGPSPCQILQALTMSNANDGLNLERLETIGDSFLKYAITSYLFCNFENIHEGKLSHLRSKQVSNVHLYRLGRKRGLGGVMVSAKFEPHDNWLPPCYHIPKVLDKALIHSKLPHNQFSMAQVKALKDLSPQEIETALKTNSVKIDSEFIPYNLVTQQSIPDKSIADCVEALIGAYLTSTGPYGALLFMSWLGMRVLPSEKVSRSQLEEKLKGLTGRPKFYMELPDVDHIVIFDSLKPPKSPLLRFNRDCEDQLRVLLKGYGKFEEAIGYTFRDKSYLLQAFTHASYSANTLTDCYQRLEFLGDAILDYLITRHLYEDPRQHSPGSLTDLRSALVNNTIFASLAVKNDFHKFFRHSSPGLSEVLQKFVAFQEQHGHTLTQDYYLMDEEECEEAEDIEVPKALGDVFESVAGAIFLDSDMSLDAVWTVYYRIMKNEIEQFSQNVPKSPIRELLELEPETAKFGKPEKLWDGRRVRVSVEIIEVGTFRGIGRNYRIAKCTAAKCALRHLRKFSSRHKR</sequence>
<evidence type="ECO:0000259" key="24">
    <source>
        <dbReference type="PROSITE" id="PS50821"/>
    </source>
</evidence>
<comment type="caution">
    <text evidence="27">The sequence shown here is derived from an EMBL/GenBank/DDBJ whole genome shotgun (WGS) entry which is preliminary data.</text>
</comment>
<evidence type="ECO:0000256" key="19">
    <source>
        <dbReference type="ARBA" id="ARBA00023211"/>
    </source>
</evidence>
<feature type="compositionally biased region" description="Basic and acidic residues" evidence="22">
    <location>
        <begin position="454"/>
        <end position="464"/>
    </location>
</feature>